<dbReference type="KEGG" id="crq:GCK72_024909"/>
<gene>
    <name evidence="1" type="ORF">GCK72_024909</name>
</gene>
<reference evidence="1 2" key="1">
    <citation type="submission" date="2019-12" db="EMBL/GenBank/DDBJ databases">
        <title>Chromosome-level assembly of the Caenorhabditis remanei genome.</title>
        <authorList>
            <person name="Teterina A.A."/>
            <person name="Willis J.H."/>
            <person name="Phillips P.C."/>
        </authorList>
    </citation>
    <scope>NUCLEOTIDE SEQUENCE [LARGE SCALE GENOMIC DNA]</scope>
    <source>
        <strain evidence="1 2">PX506</strain>
        <tissue evidence="1">Whole organism</tissue>
    </source>
</reference>
<evidence type="ECO:0000313" key="1">
    <source>
        <dbReference type="EMBL" id="KAF1748442.1"/>
    </source>
</evidence>
<dbReference type="Proteomes" id="UP000483820">
    <property type="component" value="Chromosome X"/>
</dbReference>
<dbReference type="CTD" id="9826095"/>
<dbReference type="RefSeq" id="XP_053579678.1">
    <property type="nucleotide sequence ID" value="XM_053736112.1"/>
</dbReference>
<organism evidence="1 2">
    <name type="scientific">Caenorhabditis remanei</name>
    <name type="common">Caenorhabditis vulgaris</name>
    <dbReference type="NCBI Taxonomy" id="31234"/>
    <lineage>
        <taxon>Eukaryota</taxon>
        <taxon>Metazoa</taxon>
        <taxon>Ecdysozoa</taxon>
        <taxon>Nematoda</taxon>
        <taxon>Chromadorea</taxon>
        <taxon>Rhabditida</taxon>
        <taxon>Rhabditina</taxon>
        <taxon>Rhabditomorpha</taxon>
        <taxon>Rhabditoidea</taxon>
        <taxon>Rhabditidae</taxon>
        <taxon>Peloderinae</taxon>
        <taxon>Caenorhabditis</taxon>
    </lineage>
</organism>
<evidence type="ECO:0000313" key="2">
    <source>
        <dbReference type="Proteomes" id="UP000483820"/>
    </source>
</evidence>
<accession>A0A6A5G1A6</accession>
<dbReference type="EMBL" id="WUAV01000006">
    <property type="protein sequence ID" value="KAF1748442.1"/>
    <property type="molecule type" value="Genomic_DNA"/>
</dbReference>
<protein>
    <submittedName>
        <fullName evidence="1">Uncharacterized protein</fullName>
    </submittedName>
</protein>
<name>A0A6A5G1A6_CAERE</name>
<dbReference type="GeneID" id="9826095"/>
<sequence>MNLWPTVQTVQAKTIALYPYAHYSPKIIKYLCSDRLLIEHGPCNPPFNLLIVFFQLILTGCLHSPQFQQFTPQFMALPCQFKRGK</sequence>
<dbReference type="AlphaFoldDB" id="A0A6A5G1A6"/>
<comment type="caution">
    <text evidence="1">The sequence shown here is derived from an EMBL/GenBank/DDBJ whole genome shotgun (WGS) entry which is preliminary data.</text>
</comment>
<proteinExistence type="predicted"/>